<dbReference type="OMA" id="VHVEMNN"/>
<evidence type="ECO:0000313" key="15">
    <source>
        <dbReference type="Proteomes" id="UP000515146"/>
    </source>
</evidence>
<dbReference type="InterPro" id="IPR036277">
    <property type="entry name" value="SMC_hinge_sf"/>
</dbReference>
<evidence type="ECO:0000256" key="3">
    <source>
        <dbReference type="ARBA" id="ARBA00006793"/>
    </source>
</evidence>
<feature type="region of interest" description="Disordered" evidence="13">
    <location>
        <begin position="97"/>
        <end position="132"/>
    </location>
</feature>
<dbReference type="GO" id="GO:0051276">
    <property type="term" value="P:chromosome organization"/>
    <property type="evidence" value="ECO:0007669"/>
    <property type="project" value="InterPro"/>
</dbReference>
<accession>A0A6P6XYM2</accession>
<evidence type="ECO:0000256" key="6">
    <source>
        <dbReference type="ARBA" id="ARBA00022763"/>
    </source>
</evidence>
<dbReference type="Gene3D" id="3.40.50.300">
    <property type="entry name" value="P-loop containing nucleotide triphosphate hydrolases"/>
    <property type="match status" value="2"/>
</dbReference>
<dbReference type="GO" id="GO:0016887">
    <property type="term" value="F:ATP hydrolysis activity"/>
    <property type="evidence" value="ECO:0007669"/>
    <property type="project" value="InterPro"/>
</dbReference>
<dbReference type="GO" id="GO:0003697">
    <property type="term" value="F:single-stranded DNA binding"/>
    <property type="evidence" value="ECO:0007669"/>
    <property type="project" value="TreeGrafter"/>
</dbReference>
<evidence type="ECO:0000256" key="8">
    <source>
        <dbReference type="ARBA" id="ARBA00023054"/>
    </source>
</evidence>
<evidence type="ECO:0000256" key="7">
    <source>
        <dbReference type="ARBA" id="ARBA00022840"/>
    </source>
</evidence>
<comment type="subcellular location">
    <subcellularLocation>
        <location evidence="2">Chromosome</location>
    </subcellularLocation>
    <subcellularLocation>
        <location evidence="1">Nucleus</location>
    </subcellularLocation>
</comment>
<feature type="coiled-coil region" evidence="12">
    <location>
        <begin position="578"/>
        <end position="629"/>
    </location>
</feature>
<keyword evidence="10" id="KW-0234">DNA repair</keyword>
<feature type="compositionally biased region" description="Polar residues" evidence="13">
    <location>
        <begin position="117"/>
        <end position="127"/>
    </location>
</feature>
<evidence type="ECO:0000256" key="13">
    <source>
        <dbReference type="SAM" id="MobiDB-lite"/>
    </source>
</evidence>
<evidence type="ECO:0000256" key="1">
    <source>
        <dbReference type="ARBA" id="ARBA00004123"/>
    </source>
</evidence>
<dbReference type="PANTHER" id="PTHR19306:SF6">
    <property type="entry name" value="STRUCTURAL MAINTENANCE OF CHROMOSOMES PROTEIN 6"/>
    <property type="match status" value="1"/>
</dbReference>
<evidence type="ECO:0000256" key="4">
    <source>
        <dbReference type="ARBA" id="ARBA00022454"/>
    </source>
</evidence>
<dbReference type="PANTHER" id="PTHR19306">
    <property type="entry name" value="STRUCTURAL MAINTENANCE OF CHROMOSOMES 5,6 SMC5, SMC6"/>
    <property type="match status" value="1"/>
</dbReference>
<proteinExistence type="inferred from homology"/>
<keyword evidence="8 12" id="KW-0175">Coiled coil</keyword>
<evidence type="ECO:0000259" key="14">
    <source>
        <dbReference type="Pfam" id="PF13476"/>
    </source>
</evidence>
<dbReference type="SUPFAM" id="SSF75553">
    <property type="entry name" value="Smc hinge domain"/>
    <property type="match status" value="1"/>
</dbReference>
<dbReference type="GO" id="GO:0000724">
    <property type="term" value="P:double-strand break repair via homologous recombination"/>
    <property type="evidence" value="ECO:0007669"/>
    <property type="project" value="TreeGrafter"/>
</dbReference>
<keyword evidence="6" id="KW-0227">DNA damage</keyword>
<feature type="domain" description="Rad50/SbcC-type AAA" evidence="14">
    <location>
        <begin position="224"/>
        <end position="435"/>
    </location>
</feature>
<evidence type="ECO:0000256" key="11">
    <source>
        <dbReference type="ARBA" id="ARBA00023242"/>
    </source>
</evidence>
<dbReference type="Pfam" id="PF13476">
    <property type="entry name" value="AAA_23"/>
    <property type="match status" value="1"/>
</dbReference>
<evidence type="ECO:0000256" key="10">
    <source>
        <dbReference type="ARBA" id="ARBA00023204"/>
    </source>
</evidence>
<feature type="coiled-coil region" evidence="12">
    <location>
        <begin position="415"/>
        <end position="551"/>
    </location>
</feature>
<dbReference type="RefSeq" id="XP_027198293.1">
    <property type="nucleotide sequence ID" value="XM_027342492.1"/>
</dbReference>
<keyword evidence="4" id="KW-0158">Chromosome</keyword>
<gene>
    <name evidence="16" type="primary">LOC113792585</name>
</gene>
<dbReference type="GO" id="GO:0030915">
    <property type="term" value="C:Smc5-Smc6 complex"/>
    <property type="evidence" value="ECO:0007669"/>
    <property type="project" value="TreeGrafter"/>
</dbReference>
<organism evidence="15 16">
    <name type="scientific">Dermatophagoides pteronyssinus</name>
    <name type="common">European house dust mite</name>
    <dbReference type="NCBI Taxonomy" id="6956"/>
    <lineage>
        <taxon>Eukaryota</taxon>
        <taxon>Metazoa</taxon>
        <taxon>Ecdysozoa</taxon>
        <taxon>Arthropoda</taxon>
        <taxon>Chelicerata</taxon>
        <taxon>Arachnida</taxon>
        <taxon>Acari</taxon>
        <taxon>Acariformes</taxon>
        <taxon>Sarcoptiformes</taxon>
        <taxon>Astigmata</taxon>
        <taxon>Psoroptidia</taxon>
        <taxon>Analgoidea</taxon>
        <taxon>Pyroglyphidae</taxon>
        <taxon>Dermatophagoidinae</taxon>
        <taxon>Dermatophagoides</taxon>
    </lineage>
</organism>
<dbReference type="InterPro" id="IPR038729">
    <property type="entry name" value="Rad50/SbcC_AAA"/>
</dbReference>
<reference evidence="16" key="1">
    <citation type="submission" date="2025-08" db="UniProtKB">
        <authorList>
            <consortium name="RefSeq"/>
        </authorList>
    </citation>
    <scope>IDENTIFICATION</scope>
    <source>
        <strain evidence="16">Airmid</strain>
    </source>
</reference>
<evidence type="ECO:0000256" key="12">
    <source>
        <dbReference type="SAM" id="Coils"/>
    </source>
</evidence>
<evidence type="ECO:0000256" key="5">
    <source>
        <dbReference type="ARBA" id="ARBA00022741"/>
    </source>
</evidence>
<dbReference type="GO" id="GO:0035861">
    <property type="term" value="C:site of double-strand break"/>
    <property type="evidence" value="ECO:0007669"/>
    <property type="project" value="TreeGrafter"/>
</dbReference>
<dbReference type="GO" id="GO:0005524">
    <property type="term" value="F:ATP binding"/>
    <property type="evidence" value="ECO:0007669"/>
    <property type="project" value="UniProtKB-KW"/>
</dbReference>
<name>A0A6P6XYM2_DERPT</name>
<evidence type="ECO:0000313" key="16">
    <source>
        <dbReference type="RefSeq" id="XP_027198293.1"/>
    </source>
</evidence>
<dbReference type="FunCoup" id="A0A6P6XYM2">
    <property type="interactions" value="1156"/>
</dbReference>
<protein>
    <submittedName>
        <fullName evidence="16">Structural maintenance of chromosomes protein 6-like isoform X1</fullName>
    </submittedName>
</protein>
<keyword evidence="7" id="KW-0067">ATP-binding</keyword>
<dbReference type="OrthoDB" id="10072614at2759"/>
<keyword evidence="5" id="KW-0547">Nucleotide-binding</keyword>
<sequence>MAGYFISNEYWPPHPLVYNDDDSGSCYDFRIMPLLTRTKRKNPSINQSTASIVDSDLSGQIETVREIEESDENEIGSPLKIARFSNQKLLAEKNNFTNSALQHTNQVPKSDKKQTKSDTFQQESIRSSDIDLDSGNISNVDDLFDRQDENSNFNEQLLDDEEPIFNDIDNNNNDDEHDEYNPTIDSNRISEQQISTYKNTLTANTAFNSNQNYVTGEIGHIREIQLKNFMCHKNFRLEFGPRINFIVGQNGSGKSAILIGIVLCLGGRASSTNRGSGLSSFIKNGESRAQIILKIANFIEGQSTKEESYKYDRYGKSIIIERTININGSSSYKLKSEKGSIVSEKKEELDNILAHLGIFYDNPICILTQEVSKNFLNSKSVYDKYKFFIKATQIEETKQSYQNCLENHGITQKIITEKNELLKSYKAQLEKYRGQVETVEMLRNNVSIMKRLNDEEYWACINETRKELDEKKAKLNVEEKSIETNADEIFNIKREIDEIIRQKEELDERLKNFGSIVKQMQNDLQEAKNDADQMSSQLVKKEAEVNTVKREINIRRSEINDISEKIAYIEKNSQDCPESSWEERIQKLNEELNNKKFEQDSLKSKLAELQQHKDEYDKEKVRFKEEVQKNQINMDVCQREIKRLTGDGNNRLRRYGAKFSELNEKIDLLYKNKKFHRKPFGPIGEYIRLNDSKDAYAVECLLKKMLYAYVVDNNNDANILKDLISRLFTSPTDMQNKPTIIIRKYVPLHDVSRSQATSTNYKNFLQLMNIKNEDYPVANCLIDHLKIEQILYIPKFSEAQRVLSRRELVPRNCCRGYTSDGDVMFPSTNRSDYKCYPNKNPNKFARILVRDSTTTIEHYKNQINDLKRKSEELYREQTEHNGLIEDNKKEIALIRHKINQCDIDLHNMESKRSEMEAKAAIRPVEAVALKEEVLKLEEERKEFENQLQELTNERNGLKDQYNDLLNKSIQKQREYKKLSESRDPMIEQIEELNDKQKNLLDRSEIKANDQQILLQSKLKLEHEIEVYEKKLHEEEVKALEVTETPIETTRSSAEIQKELKRMQSMIQVNEHLLDPKVQEQIYKSYNELSNSICGVENELDNINEHFVELKKSTHLRRMAYQNMLIFIARLVNIHFHEFLKQKEFVGRIDINFNESSKDNDKGKGKSKAKTLDLIIKPRISSKNSQHQSNNEIQSFSSTKSLSGGERSFSTVAFIISLWQICQSPFKILDEVDVFMDMVTRQIALDSLVEFAASKSSKQFIFLSPLSLQQFNHSEFIKISQMPEPERK</sequence>
<keyword evidence="9" id="KW-0233">DNA recombination</keyword>
<dbReference type="GO" id="GO:0003684">
    <property type="term" value="F:damaged DNA binding"/>
    <property type="evidence" value="ECO:0007669"/>
    <property type="project" value="TreeGrafter"/>
</dbReference>
<dbReference type="InterPro" id="IPR027417">
    <property type="entry name" value="P-loop_NTPase"/>
</dbReference>
<feature type="compositionally biased region" description="Polar residues" evidence="13">
    <location>
        <begin position="97"/>
        <end position="108"/>
    </location>
</feature>
<dbReference type="SUPFAM" id="SSF52540">
    <property type="entry name" value="P-loop containing nucleoside triphosphate hydrolases"/>
    <property type="match status" value="1"/>
</dbReference>
<keyword evidence="11" id="KW-0539">Nucleus</keyword>
<evidence type="ECO:0000256" key="2">
    <source>
        <dbReference type="ARBA" id="ARBA00004286"/>
    </source>
</evidence>
<feature type="coiled-coil region" evidence="12">
    <location>
        <begin position="849"/>
        <end position="1037"/>
    </location>
</feature>
<keyword evidence="15" id="KW-1185">Reference proteome</keyword>
<dbReference type="KEGG" id="dpte:113792585"/>
<evidence type="ECO:0000256" key="9">
    <source>
        <dbReference type="ARBA" id="ARBA00023172"/>
    </source>
</evidence>
<dbReference type="InParanoid" id="A0A6P6XYM2"/>
<dbReference type="Proteomes" id="UP000515146">
    <property type="component" value="Unplaced"/>
</dbReference>
<dbReference type="GO" id="GO:0005634">
    <property type="term" value="C:nucleus"/>
    <property type="evidence" value="ECO:0007669"/>
    <property type="project" value="UniProtKB-SubCell"/>
</dbReference>
<comment type="similarity">
    <text evidence="3">Belongs to the SMC family. SMC6 subfamily.</text>
</comment>
<dbReference type="Gene3D" id="1.10.287.1490">
    <property type="match status" value="1"/>
</dbReference>